<evidence type="ECO:0000313" key="7">
    <source>
        <dbReference type="Proteomes" id="UP000007796"/>
    </source>
</evidence>
<dbReference type="InterPro" id="IPR036322">
    <property type="entry name" value="WD40_repeat_dom_sf"/>
</dbReference>
<dbReference type="Pfam" id="PF23627">
    <property type="entry name" value="LisH_WDR26"/>
    <property type="match status" value="1"/>
</dbReference>
<dbReference type="Proteomes" id="UP000007796">
    <property type="component" value="Unassembled WGS sequence"/>
</dbReference>
<dbReference type="OrthoDB" id="972532at2759"/>
<dbReference type="CDD" id="cd00200">
    <property type="entry name" value="WD40"/>
    <property type="match status" value="1"/>
</dbReference>
<dbReference type="InterPro" id="IPR006595">
    <property type="entry name" value="CTLH_C"/>
</dbReference>
<dbReference type="Pfam" id="PF00400">
    <property type="entry name" value="WD40"/>
    <property type="match status" value="4"/>
</dbReference>
<evidence type="ECO:0000313" key="6">
    <source>
        <dbReference type="EMBL" id="EFX01031.1"/>
    </source>
</evidence>
<dbReference type="HOGENOM" id="CLU_000288_57_25_1"/>
<proteinExistence type="predicted"/>
<keyword evidence="2" id="KW-0677">Repeat</keyword>
<feature type="region of interest" description="Disordered" evidence="4">
    <location>
        <begin position="1"/>
        <end position="35"/>
    </location>
</feature>
<dbReference type="FunCoup" id="F0XM90">
    <property type="interactions" value="409"/>
</dbReference>
<evidence type="ECO:0000256" key="1">
    <source>
        <dbReference type="ARBA" id="ARBA00022574"/>
    </source>
</evidence>
<protein>
    <submittedName>
        <fullName evidence="6">WD domain containing protein</fullName>
    </submittedName>
</protein>
<name>F0XM90_GROCL</name>
<dbReference type="InterPro" id="IPR015943">
    <property type="entry name" value="WD40/YVTN_repeat-like_dom_sf"/>
</dbReference>
<dbReference type="SUPFAM" id="SSF50978">
    <property type="entry name" value="WD40 repeat-like"/>
    <property type="match status" value="1"/>
</dbReference>
<reference evidence="6 7" key="1">
    <citation type="journal article" date="2011" name="Proc. Natl. Acad. Sci. U.S.A.">
        <title>Genome and transcriptome analyses of the mountain pine beetle-fungal symbiont Grosmannia clavigera, a lodgepole pine pathogen.</title>
        <authorList>
            <person name="DiGuistini S."/>
            <person name="Wang Y."/>
            <person name="Liao N.Y."/>
            <person name="Taylor G."/>
            <person name="Tanguay P."/>
            <person name="Feau N."/>
            <person name="Henrissat B."/>
            <person name="Chan S.K."/>
            <person name="Hesse-Orce U."/>
            <person name="Alamouti S.M."/>
            <person name="Tsui C.K.M."/>
            <person name="Docking R.T."/>
            <person name="Levasseur A."/>
            <person name="Haridas S."/>
            <person name="Robertson G."/>
            <person name="Birol I."/>
            <person name="Holt R.A."/>
            <person name="Marra M.A."/>
            <person name="Hamelin R.C."/>
            <person name="Hirst M."/>
            <person name="Jones S.J.M."/>
            <person name="Bohlmann J."/>
            <person name="Breuil C."/>
        </authorList>
    </citation>
    <scope>NUCLEOTIDE SEQUENCE [LARGE SCALE GENOMIC DNA]</scope>
    <source>
        <strain evidence="7">kw1407 / UAMH 11150</strain>
    </source>
</reference>
<dbReference type="GeneID" id="25979354"/>
<dbReference type="PANTHER" id="PTHR22838">
    <property type="entry name" value="WD REPEAT PROTEIN 26-RELATED"/>
    <property type="match status" value="1"/>
</dbReference>
<dbReference type="GO" id="GO:0034657">
    <property type="term" value="C:GID complex"/>
    <property type="evidence" value="ECO:0007669"/>
    <property type="project" value="TreeGrafter"/>
</dbReference>
<dbReference type="InterPro" id="IPR019775">
    <property type="entry name" value="WD40_repeat_CS"/>
</dbReference>
<feature type="repeat" description="WD" evidence="3">
    <location>
        <begin position="520"/>
        <end position="553"/>
    </location>
</feature>
<organism evidence="7">
    <name type="scientific">Grosmannia clavigera (strain kw1407 / UAMH 11150)</name>
    <name type="common">Blue stain fungus</name>
    <name type="synonym">Graphiocladiella clavigera</name>
    <dbReference type="NCBI Taxonomy" id="655863"/>
    <lineage>
        <taxon>Eukaryota</taxon>
        <taxon>Fungi</taxon>
        <taxon>Dikarya</taxon>
        <taxon>Ascomycota</taxon>
        <taxon>Pezizomycotina</taxon>
        <taxon>Sordariomycetes</taxon>
        <taxon>Sordariomycetidae</taxon>
        <taxon>Ophiostomatales</taxon>
        <taxon>Ophiostomataceae</taxon>
        <taxon>Leptographium</taxon>
    </lineage>
</organism>
<evidence type="ECO:0000256" key="4">
    <source>
        <dbReference type="SAM" id="MobiDB-lite"/>
    </source>
</evidence>
<dbReference type="EMBL" id="GL629794">
    <property type="protein sequence ID" value="EFX01031.1"/>
    <property type="molecule type" value="Genomic_DNA"/>
</dbReference>
<dbReference type="RefSeq" id="XP_014170513.1">
    <property type="nucleotide sequence ID" value="XM_014315038.1"/>
</dbReference>
<keyword evidence="1 3" id="KW-0853">WD repeat</keyword>
<dbReference type="GO" id="GO:0043161">
    <property type="term" value="P:proteasome-mediated ubiquitin-dependent protein catabolic process"/>
    <property type="evidence" value="ECO:0007669"/>
    <property type="project" value="TreeGrafter"/>
</dbReference>
<dbReference type="PROSITE" id="PS50082">
    <property type="entry name" value="WD_REPEATS_2"/>
    <property type="match status" value="2"/>
</dbReference>
<dbReference type="AlphaFoldDB" id="F0XM90"/>
<dbReference type="SMART" id="SM00320">
    <property type="entry name" value="WD40"/>
    <property type="match status" value="7"/>
</dbReference>
<dbReference type="PROSITE" id="PS00678">
    <property type="entry name" value="WD_REPEATS_1"/>
    <property type="match status" value="1"/>
</dbReference>
<dbReference type="PANTHER" id="PTHR22838:SF0">
    <property type="entry name" value="WD REPEAT-CONTAINING PROTEIN 26"/>
    <property type="match status" value="1"/>
</dbReference>
<sequence length="583" mass="64435">MQLQNGKERARNSTSSLVPSASPPNASAVGGATSSTYFGHDREEVTRILIQALSDLGYSHAAESVSHHSGFALESQPVSDFRQAVLGGDWAEAEHLLLGAATAGTASSGSGVAANVPGLVLLPDADRSLMRFWIRQQKYLELLEQRETAKALSVLRTELAPLYQDTQKLHFLSSLLMCQSPGDIKKTADWDGAFGQSRQLLLSDLSRFISPSVMLPEHRLAVLLEQVKNYQVSGCVFHTSSTSPSLYADHYCDKSNFPSQVMCELHDGAGDVWQVRFSHDGKRLASCGAGHYVIIWEVPTFKVLLKLDGHVTGVGDISWSPNDTMLVSCGRDNQARIWDTRTGLLLRLFERFDEPVSSCVWATDGLSIVLGSFDKDRALCQWNLAGERLFTWTKKHRTEGLALSPNGQWLVAMDDNKLLHVYNFVTRELEYELELKCRAMSVTISEDSQFMLVNRQDGEIHLYNIALRGTLMRKFVGGTGGDCVIRSAFGGADESFVISGSDDGKLNIWHKNIGVRLFMLDAHKPRCNAVSWSPTDACMFATCGDDKKIKIWSNSERVRQYEMDVARNGVGPRSTGNGYLVDI</sequence>
<accession>F0XM90</accession>
<dbReference type="InterPro" id="IPR051350">
    <property type="entry name" value="WD_repeat-ST_regulator"/>
</dbReference>
<dbReference type="eggNOG" id="KOG0293">
    <property type="taxonomic scope" value="Eukaryota"/>
</dbReference>
<dbReference type="InterPro" id="IPR001680">
    <property type="entry name" value="WD40_rpt"/>
</dbReference>
<feature type="compositionally biased region" description="Basic and acidic residues" evidence="4">
    <location>
        <begin position="1"/>
        <end position="11"/>
    </location>
</feature>
<dbReference type="PROSITE" id="PS50294">
    <property type="entry name" value="WD_REPEATS_REGION"/>
    <property type="match status" value="2"/>
</dbReference>
<feature type="repeat" description="WD" evidence="3">
    <location>
        <begin position="307"/>
        <end position="348"/>
    </location>
</feature>
<dbReference type="Gene3D" id="2.130.10.10">
    <property type="entry name" value="YVTN repeat-like/Quinoprotein amine dehydrogenase"/>
    <property type="match status" value="1"/>
</dbReference>
<feature type="domain" description="CTLH" evidence="5">
    <location>
        <begin position="126"/>
        <end position="150"/>
    </location>
</feature>
<feature type="compositionally biased region" description="Polar residues" evidence="4">
    <location>
        <begin position="12"/>
        <end position="25"/>
    </location>
</feature>
<gene>
    <name evidence="6" type="ORF">CMQ_5973</name>
</gene>
<dbReference type="PROSITE" id="PS50897">
    <property type="entry name" value="CTLH"/>
    <property type="match status" value="1"/>
</dbReference>
<evidence type="ECO:0000256" key="2">
    <source>
        <dbReference type="ARBA" id="ARBA00022737"/>
    </source>
</evidence>
<keyword evidence="7" id="KW-1185">Reference proteome</keyword>
<evidence type="ECO:0000256" key="3">
    <source>
        <dbReference type="PROSITE-ProRule" id="PRU00221"/>
    </source>
</evidence>
<dbReference type="InParanoid" id="F0XM90"/>
<evidence type="ECO:0000259" key="5">
    <source>
        <dbReference type="PROSITE" id="PS50897"/>
    </source>
</evidence>
<dbReference type="STRING" id="655863.F0XM90"/>